<dbReference type="AlphaFoldDB" id="A0A834WR92"/>
<comment type="pathway">
    <text evidence="4">Isoprenoid biosynthesis; geranylgeranyl diphosphate biosynthesis; geranylgeranyl diphosphate from farnesyl diphosphate and isopentenyl diphosphate: step 1/1.</text>
</comment>
<dbReference type="InterPro" id="IPR000092">
    <property type="entry name" value="Polyprenyl_synt"/>
</dbReference>
<dbReference type="PROSITE" id="PS00444">
    <property type="entry name" value="POLYPRENYL_SYNTHASE_2"/>
    <property type="match status" value="1"/>
</dbReference>
<evidence type="ECO:0000256" key="11">
    <source>
        <dbReference type="RuleBase" id="RU004466"/>
    </source>
</evidence>
<dbReference type="EMBL" id="JAAIUW010000005">
    <property type="protein sequence ID" value="KAF7831093.1"/>
    <property type="molecule type" value="Genomic_DNA"/>
</dbReference>
<dbReference type="Gene3D" id="1.10.600.10">
    <property type="entry name" value="Farnesyl Diphosphate Synthase"/>
    <property type="match status" value="1"/>
</dbReference>
<name>A0A834WR92_9FABA</name>
<comment type="pathway">
    <text evidence="3">Isoprenoid biosynthesis; farnesyl diphosphate biosynthesis; farnesyl diphosphate from geranyl diphosphate and isopentenyl diphosphate: step 1/1.</text>
</comment>
<dbReference type="OrthoDB" id="6921389at2759"/>
<keyword evidence="10" id="KW-0414">Isoprene biosynthesis</keyword>
<reference evidence="12" key="1">
    <citation type="submission" date="2020-09" db="EMBL/GenBank/DDBJ databases">
        <title>Genome-Enabled Discovery of Anthraquinone Biosynthesis in Senna tora.</title>
        <authorList>
            <person name="Kang S.-H."/>
            <person name="Pandey R.P."/>
            <person name="Lee C.-M."/>
            <person name="Sim J.-S."/>
            <person name="Jeong J.-T."/>
            <person name="Choi B.-S."/>
            <person name="Jung M."/>
            <person name="Ginzburg D."/>
            <person name="Zhao K."/>
            <person name="Won S.Y."/>
            <person name="Oh T.-J."/>
            <person name="Yu Y."/>
            <person name="Kim N.-H."/>
            <person name="Lee O.R."/>
            <person name="Lee T.-H."/>
            <person name="Bashyal P."/>
            <person name="Kim T.-S."/>
            <person name="Lee W.-H."/>
            <person name="Kawkins C."/>
            <person name="Kim C.-K."/>
            <person name="Kim J.S."/>
            <person name="Ahn B.O."/>
            <person name="Rhee S.Y."/>
            <person name="Sohng J.K."/>
        </authorList>
    </citation>
    <scope>NUCLEOTIDE SEQUENCE</scope>
    <source>
        <tissue evidence="12">Leaf</tissue>
    </source>
</reference>
<accession>A0A834WR92</accession>
<evidence type="ECO:0000256" key="3">
    <source>
        <dbReference type="ARBA" id="ARBA00005035"/>
    </source>
</evidence>
<dbReference type="GO" id="GO:0004659">
    <property type="term" value="F:prenyltransferase activity"/>
    <property type="evidence" value="ECO:0007669"/>
    <property type="project" value="InterPro"/>
</dbReference>
<dbReference type="NCBIfam" id="NF045485">
    <property type="entry name" value="FPPsyn"/>
    <property type="match status" value="1"/>
</dbReference>
<evidence type="ECO:0000256" key="6">
    <source>
        <dbReference type="ARBA" id="ARBA00022679"/>
    </source>
</evidence>
<evidence type="ECO:0000313" key="12">
    <source>
        <dbReference type="EMBL" id="KAF7831093.1"/>
    </source>
</evidence>
<evidence type="ECO:0000256" key="7">
    <source>
        <dbReference type="ARBA" id="ARBA00022723"/>
    </source>
</evidence>
<proteinExistence type="inferred from homology"/>
<dbReference type="InterPro" id="IPR053378">
    <property type="entry name" value="Prenyl_diphosphate_synthase"/>
</dbReference>
<dbReference type="Pfam" id="PF00348">
    <property type="entry name" value="polyprenyl_synt"/>
    <property type="match status" value="1"/>
</dbReference>
<dbReference type="SFLD" id="SFLDG01017">
    <property type="entry name" value="Polyprenyl_Transferase_Like"/>
    <property type="match status" value="1"/>
</dbReference>
<dbReference type="GO" id="GO:0005737">
    <property type="term" value="C:cytoplasm"/>
    <property type="evidence" value="ECO:0007669"/>
    <property type="project" value="UniProtKB-ARBA"/>
</dbReference>
<keyword evidence="9" id="KW-0460">Magnesium</keyword>
<gene>
    <name evidence="12" type="ORF">G2W53_013426</name>
</gene>
<dbReference type="FunFam" id="1.10.600.10:FF:000001">
    <property type="entry name" value="Geranylgeranyl diphosphate synthase"/>
    <property type="match status" value="1"/>
</dbReference>
<dbReference type="GO" id="GO:0016117">
    <property type="term" value="P:carotenoid biosynthetic process"/>
    <property type="evidence" value="ECO:0007669"/>
    <property type="project" value="UniProtKB-KW"/>
</dbReference>
<comment type="cofactor">
    <cofactor evidence="1">
        <name>Mg(2+)</name>
        <dbReference type="ChEBI" id="CHEBI:18420"/>
    </cofactor>
</comment>
<evidence type="ECO:0000256" key="2">
    <source>
        <dbReference type="ARBA" id="ARBA00004932"/>
    </source>
</evidence>
<dbReference type="PANTHER" id="PTHR43281:SF1">
    <property type="entry name" value="FARNESYL DIPHOSPHATE SYNTHASE"/>
    <property type="match status" value="1"/>
</dbReference>
<comment type="pathway">
    <text evidence="2">Isoprenoid biosynthesis; geranyl diphosphate biosynthesis; geranyl diphosphate from dimethylallyl diphosphate and isopentenyl diphosphate: step 1/1.</text>
</comment>
<comment type="similarity">
    <text evidence="5 11">Belongs to the FPP/GGPP synthase family.</text>
</comment>
<dbReference type="PANTHER" id="PTHR43281">
    <property type="entry name" value="FARNESYL DIPHOSPHATE SYNTHASE"/>
    <property type="match status" value="1"/>
</dbReference>
<evidence type="ECO:0000256" key="1">
    <source>
        <dbReference type="ARBA" id="ARBA00001946"/>
    </source>
</evidence>
<dbReference type="InterPro" id="IPR008949">
    <property type="entry name" value="Isoprenoid_synthase_dom_sf"/>
</dbReference>
<keyword evidence="8" id="KW-0125">Carotenoid biosynthesis</keyword>
<dbReference type="SUPFAM" id="SSF48576">
    <property type="entry name" value="Terpenoid synthases"/>
    <property type="match status" value="1"/>
</dbReference>
<organism evidence="12 13">
    <name type="scientific">Senna tora</name>
    <dbReference type="NCBI Taxonomy" id="362788"/>
    <lineage>
        <taxon>Eukaryota</taxon>
        <taxon>Viridiplantae</taxon>
        <taxon>Streptophyta</taxon>
        <taxon>Embryophyta</taxon>
        <taxon>Tracheophyta</taxon>
        <taxon>Spermatophyta</taxon>
        <taxon>Magnoliopsida</taxon>
        <taxon>eudicotyledons</taxon>
        <taxon>Gunneridae</taxon>
        <taxon>Pentapetalae</taxon>
        <taxon>rosids</taxon>
        <taxon>fabids</taxon>
        <taxon>Fabales</taxon>
        <taxon>Fabaceae</taxon>
        <taxon>Caesalpinioideae</taxon>
        <taxon>Cassia clade</taxon>
        <taxon>Senna</taxon>
    </lineage>
</organism>
<evidence type="ECO:0000313" key="13">
    <source>
        <dbReference type="Proteomes" id="UP000634136"/>
    </source>
</evidence>
<sequence>MAFSAITRNGFKRIKIPPTTPLSLHHIKFVPIRTKTTQPFTEEKLVTKSLHHLPSSSSSSSPGFQLEEYIATKAKRVITALDEAVPLHHPMRLTEAMRYSLFQGKRVCPILCIASCELVGGEECLAVPMACAVEMIKTVSIIQDDLPCMDNGEIRHGKPPAHKVFGEDTAILAGDSLITLAFQHIAAKTTNVSPNRVLQAIAELGAASGSRGLSGGQFMDLNSEGKMVSLGELEYIHTHKTAKLVEASVVCGGIMGGGSVIEVERLRKYGKYVGLMYQVVDDILDATKSSEELGKSAGKDLESDKATYPKLMGVDGAKKFASELVEKAIMELSYFDARKAAPLHHLANYMANRQK</sequence>
<dbReference type="GO" id="GO:0046872">
    <property type="term" value="F:metal ion binding"/>
    <property type="evidence" value="ECO:0007669"/>
    <property type="project" value="UniProtKB-KW"/>
</dbReference>
<protein>
    <submittedName>
        <fullName evidence="12">Geranylgeranyl pyrophosphate synthase 7, chloroplastic-like</fullName>
    </submittedName>
</protein>
<evidence type="ECO:0000256" key="9">
    <source>
        <dbReference type="ARBA" id="ARBA00022842"/>
    </source>
</evidence>
<evidence type="ECO:0000256" key="5">
    <source>
        <dbReference type="ARBA" id="ARBA00006706"/>
    </source>
</evidence>
<evidence type="ECO:0000256" key="8">
    <source>
        <dbReference type="ARBA" id="ARBA00022746"/>
    </source>
</evidence>
<keyword evidence="13" id="KW-1185">Reference proteome</keyword>
<keyword evidence="6 11" id="KW-0808">Transferase</keyword>
<dbReference type="Proteomes" id="UP000634136">
    <property type="component" value="Unassembled WGS sequence"/>
</dbReference>
<dbReference type="InterPro" id="IPR033749">
    <property type="entry name" value="Polyprenyl_synt_CS"/>
</dbReference>
<dbReference type="SFLD" id="SFLDS00005">
    <property type="entry name" value="Isoprenoid_Synthase_Type_I"/>
    <property type="match status" value="1"/>
</dbReference>
<evidence type="ECO:0000256" key="4">
    <source>
        <dbReference type="ARBA" id="ARBA00005221"/>
    </source>
</evidence>
<dbReference type="CDD" id="cd00685">
    <property type="entry name" value="Trans_IPPS_HT"/>
    <property type="match status" value="1"/>
</dbReference>
<keyword evidence="7" id="KW-0479">Metal-binding</keyword>
<evidence type="ECO:0000256" key="10">
    <source>
        <dbReference type="ARBA" id="ARBA00023229"/>
    </source>
</evidence>
<comment type="caution">
    <text evidence="12">The sequence shown here is derived from an EMBL/GenBank/DDBJ whole genome shotgun (WGS) entry which is preliminary data.</text>
</comment>